<gene>
    <name evidence="2" type="ORF">BU23DRAFT_295103</name>
</gene>
<evidence type="ECO:0000256" key="1">
    <source>
        <dbReference type="SAM" id="MobiDB-lite"/>
    </source>
</evidence>
<reference evidence="2" key="1">
    <citation type="journal article" date="2020" name="Stud. Mycol.">
        <title>101 Dothideomycetes genomes: a test case for predicting lifestyles and emergence of pathogens.</title>
        <authorList>
            <person name="Haridas S."/>
            <person name="Albert R."/>
            <person name="Binder M."/>
            <person name="Bloem J."/>
            <person name="Labutti K."/>
            <person name="Salamov A."/>
            <person name="Andreopoulos B."/>
            <person name="Baker S."/>
            <person name="Barry K."/>
            <person name="Bills G."/>
            <person name="Bluhm B."/>
            <person name="Cannon C."/>
            <person name="Castanera R."/>
            <person name="Culley D."/>
            <person name="Daum C."/>
            <person name="Ezra D."/>
            <person name="Gonzalez J."/>
            <person name="Henrissat B."/>
            <person name="Kuo A."/>
            <person name="Liang C."/>
            <person name="Lipzen A."/>
            <person name="Lutzoni F."/>
            <person name="Magnuson J."/>
            <person name="Mondo S."/>
            <person name="Nolan M."/>
            <person name="Ohm R."/>
            <person name="Pangilinan J."/>
            <person name="Park H.-J."/>
            <person name="Ramirez L."/>
            <person name="Alfaro M."/>
            <person name="Sun H."/>
            <person name="Tritt A."/>
            <person name="Yoshinaga Y."/>
            <person name="Zwiers L.-H."/>
            <person name="Turgeon B."/>
            <person name="Goodwin S."/>
            <person name="Spatafora J."/>
            <person name="Crous P."/>
            <person name="Grigoriev I."/>
        </authorList>
    </citation>
    <scope>NUCLEOTIDE SEQUENCE</scope>
    <source>
        <strain evidence="2">CBS 107.79</strain>
    </source>
</reference>
<dbReference type="Proteomes" id="UP000800036">
    <property type="component" value="Unassembled WGS sequence"/>
</dbReference>
<protein>
    <recommendedName>
        <fullName evidence="4">NUDE domain-containing protein</fullName>
    </recommendedName>
</protein>
<feature type="compositionally biased region" description="Basic and acidic residues" evidence="1">
    <location>
        <begin position="23"/>
        <end position="47"/>
    </location>
</feature>
<feature type="region of interest" description="Disordered" evidence="1">
    <location>
        <begin position="1"/>
        <end position="110"/>
    </location>
</feature>
<sequence length="439" mass="50646">MTTPNRRPGRASLPFTPTSTEPSSRDRIDSFAEPRSELLRHALDAKRVAQTTPTPTPTEPRQVQSETLRKTISDPWLDNAKDEEDVTKTTPVRRHRRPSEGAMPRMRTQRELQAENDSLKNAQMDLKIRLEALQNQHNKALDRVEEYQGRIEELEQYEDEVFDLRDENSKLIHKVQGMEYELTELRDTHEEILKISEETVAEMEKKEEALQEAAEIILGLEKDKAGLLEEVEQLRKTRVPKLQTEAAYNTDAYVTANEQPGYPARVHSIDESRPSTGYHDSDYYSMPASPHDKISQESMITVSERAKKFINMKQETKQSIKDLTRRLSNASLKQSKKKPEVVPQDRVVHPDARILCEESRCRLLWFMIRMVRPLAARHRRLRVVCEGISRLACLWILHRVALDRHRKDRALPTALLEESSLCADQTHLPHPSVTAVALH</sequence>
<evidence type="ECO:0008006" key="4">
    <source>
        <dbReference type="Google" id="ProtNLM"/>
    </source>
</evidence>
<proteinExistence type="predicted"/>
<dbReference type="AlphaFoldDB" id="A0A6A5VR31"/>
<keyword evidence="3" id="KW-1185">Reference proteome</keyword>
<dbReference type="EMBL" id="ML976663">
    <property type="protein sequence ID" value="KAF1977356.1"/>
    <property type="molecule type" value="Genomic_DNA"/>
</dbReference>
<name>A0A6A5VR31_9PLEO</name>
<dbReference type="OrthoDB" id="10251744at2759"/>
<organism evidence="2 3">
    <name type="scientific">Bimuria novae-zelandiae CBS 107.79</name>
    <dbReference type="NCBI Taxonomy" id="1447943"/>
    <lineage>
        <taxon>Eukaryota</taxon>
        <taxon>Fungi</taxon>
        <taxon>Dikarya</taxon>
        <taxon>Ascomycota</taxon>
        <taxon>Pezizomycotina</taxon>
        <taxon>Dothideomycetes</taxon>
        <taxon>Pleosporomycetidae</taxon>
        <taxon>Pleosporales</taxon>
        <taxon>Massarineae</taxon>
        <taxon>Didymosphaeriaceae</taxon>
        <taxon>Bimuria</taxon>
    </lineage>
</organism>
<evidence type="ECO:0000313" key="2">
    <source>
        <dbReference type="EMBL" id="KAF1977356.1"/>
    </source>
</evidence>
<evidence type="ECO:0000313" key="3">
    <source>
        <dbReference type="Proteomes" id="UP000800036"/>
    </source>
</evidence>
<accession>A0A6A5VR31</accession>